<keyword evidence="2" id="KW-1185">Reference proteome</keyword>
<evidence type="ECO:0000313" key="1">
    <source>
        <dbReference type="EMBL" id="KAJ4724202.1"/>
    </source>
</evidence>
<dbReference type="EMBL" id="CM051395">
    <property type="protein sequence ID" value="KAJ4724202.1"/>
    <property type="molecule type" value="Genomic_DNA"/>
</dbReference>
<sequence length="190" mass="21209">MQTGSKLRMEKSEQNSLSSKKCKPVEICSKTENPAAHILQHPTNNNKPNTECKLRNSSRSSQAGQQRGTEQQLPAEAHNSKQEFSAAPKSRKTDLSNKRLITEPTTNTSMQQLKRQQAKLQKCRNSICPLANQQPRAVTAGSSRKQLLPSNIRPIDILCYCFVLDLHTPIGGLSKGLFWNFITHLCSLVN</sequence>
<organism evidence="1 2">
    <name type="scientific">Melia azedarach</name>
    <name type="common">Chinaberry tree</name>
    <dbReference type="NCBI Taxonomy" id="155640"/>
    <lineage>
        <taxon>Eukaryota</taxon>
        <taxon>Viridiplantae</taxon>
        <taxon>Streptophyta</taxon>
        <taxon>Embryophyta</taxon>
        <taxon>Tracheophyta</taxon>
        <taxon>Spermatophyta</taxon>
        <taxon>Magnoliopsida</taxon>
        <taxon>eudicotyledons</taxon>
        <taxon>Gunneridae</taxon>
        <taxon>Pentapetalae</taxon>
        <taxon>rosids</taxon>
        <taxon>malvids</taxon>
        <taxon>Sapindales</taxon>
        <taxon>Meliaceae</taxon>
        <taxon>Melia</taxon>
    </lineage>
</organism>
<protein>
    <submittedName>
        <fullName evidence="1">Uncharacterized protein</fullName>
    </submittedName>
</protein>
<accession>A0ACC1YLY2</accession>
<dbReference type="Proteomes" id="UP001164539">
    <property type="component" value="Chromosome 2"/>
</dbReference>
<name>A0ACC1YLY2_MELAZ</name>
<comment type="caution">
    <text evidence="1">The sequence shown here is derived from an EMBL/GenBank/DDBJ whole genome shotgun (WGS) entry which is preliminary data.</text>
</comment>
<evidence type="ECO:0000313" key="2">
    <source>
        <dbReference type="Proteomes" id="UP001164539"/>
    </source>
</evidence>
<gene>
    <name evidence="1" type="ORF">OWV82_003213</name>
</gene>
<proteinExistence type="predicted"/>
<reference evidence="1 2" key="1">
    <citation type="journal article" date="2023" name="Science">
        <title>Complex scaffold remodeling in plant triterpene biosynthesis.</title>
        <authorList>
            <person name="De La Pena R."/>
            <person name="Hodgson H."/>
            <person name="Liu J.C."/>
            <person name="Stephenson M.J."/>
            <person name="Martin A.C."/>
            <person name="Owen C."/>
            <person name="Harkess A."/>
            <person name="Leebens-Mack J."/>
            <person name="Jimenez L.E."/>
            <person name="Osbourn A."/>
            <person name="Sattely E.S."/>
        </authorList>
    </citation>
    <scope>NUCLEOTIDE SEQUENCE [LARGE SCALE GENOMIC DNA]</scope>
    <source>
        <strain evidence="2">cv. JPN11</strain>
        <tissue evidence="1">Leaf</tissue>
    </source>
</reference>